<accession>A0A839XTZ4</accession>
<proteinExistence type="predicted"/>
<name>A0A839XTZ4_9PSEU</name>
<reference evidence="2 3" key="1">
    <citation type="submission" date="2020-08" db="EMBL/GenBank/DDBJ databases">
        <title>Sequencing the genomes of 1000 actinobacteria strains.</title>
        <authorList>
            <person name="Klenk H.-P."/>
        </authorList>
    </citation>
    <scope>NUCLEOTIDE SEQUENCE [LARGE SCALE GENOMIC DNA]</scope>
    <source>
        <strain evidence="2 3">DSM 45267</strain>
    </source>
</reference>
<evidence type="ECO:0000313" key="2">
    <source>
        <dbReference type="EMBL" id="MBB3666191.1"/>
    </source>
</evidence>
<feature type="region of interest" description="Disordered" evidence="1">
    <location>
        <begin position="233"/>
        <end position="257"/>
    </location>
</feature>
<gene>
    <name evidence="2" type="ORF">FB384_005152</name>
</gene>
<feature type="region of interest" description="Disordered" evidence="1">
    <location>
        <begin position="20"/>
        <end position="40"/>
    </location>
</feature>
<dbReference type="Proteomes" id="UP000564573">
    <property type="component" value="Unassembled WGS sequence"/>
</dbReference>
<evidence type="ECO:0008006" key="4">
    <source>
        <dbReference type="Google" id="ProtNLM"/>
    </source>
</evidence>
<evidence type="ECO:0000313" key="3">
    <source>
        <dbReference type="Proteomes" id="UP000564573"/>
    </source>
</evidence>
<feature type="region of interest" description="Disordered" evidence="1">
    <location>
        <begin position="191"/>
        <end position="218"/>
    </location>
</feature>
<keyword evidence="3" id="KW-1185">Reference proteome</keyword>
<comment type="caution">
    <text evidence="2">The sequence shown here is derived from an EMBL/GenBank/DDBJ whole genome shotgun (WGS) entry which is preliminary data.</text>
</comment>
<dbReference type="AlphaFoldDB" id="A0A839XTZ4"/>
<dbReference type="RefSeq" id="WP_183787372.1">
    <property type="nucleotide sequence ID" value="NZ_JACIBS010000013.1"/>
</dbReference>
<protein>
    <recommendedName>
        <fullName evidence="4">Methyltransferase family protein</fullName>
    </recommendedName>
</protein>
<evidence type="ECO:0000256" key="1">
    <source>
        <dbReference type="SAM" id="MobiDB-lite"/>
    </source>
</evidence>
<organism evidence="2 3">
    <name type="scientific">Prauserella sediminis</name>
    <dbReference type="NCBI Taxonomy" id="577680"/>
    <lineage>
        <taxon>Bacteria</taxon>
        <taxon>Bacillati</taxon>
        <taxon>Actinomycetota</taxon>
        <taxon>Actinomycetes</taxon>
        <taxon>Pseudonocardiales</taxon>
        <taxon>Pseudonocardiaceae</taxon>
        <taxon>Prauserella</taxon>
        <taxon>Prauserella salsuginis group</taxon>
    </lineage>
</organism>
<feature type="compositionally biased region" description="Low complexity" evidence="1">
    <location>
        <begin position="236"/>
        <end position="257"/>
    </location>
</feature>
<dbReference type="EMBL" id="JACIBS010000013">
    <property type="protein sequence ID" value="MBB3666191.1"/>
    <property type="molecule type" value="Genomic_DNA"/>
</dbReference>
<sequence length="257" mass="26816">METLVAAFTDPGAHVTLLTPDPVGTRTDAPSADVGETDGQPECSVLDVVHALNRSADVATLIPHASSESGGARPFWASLPTSHANPAAALAATAPTHGHTDSGCTRRPARADLVLASLPAHATDTLPLDRIAHAAATQLRAGGIFAVYTHSDSHRERLVDPTGDIVAACQHADLLYLQHIVALHTPIRDGHLHSDPSPAHTTDHDRARHHAHARGLPAPHLRVHSDILVFAQPSETDVTPPDTAATDPATPTSGDPS</sequence>